<keyword evidence="5" id="KW-1185">Reference proteome</keyword>
<dbReference type="EMBL" id="CP000866">
    <property type="protein sequence ID" value="ABX12245.1"/>
    <property type="molecule type" value="Genomic_DNA"/>
</dbReference>
<dbReference type="GO" id="GO:0003723">
    <property type="term" value="F:RNA binding"/>
    <property type="evidence" value="ECO:0007669"/>
    <property type="project" value="InterPro"/>
</dbReference>
<dbReference type="InterPro" id="IPR010920">
    <property type="entry name" value="LSM_dom_sf"/>
</dbReference>
<dbReference type="InterPro" id="IPR001163">
    <property type="entry name" value="Sm_dom_euk/arc"/>
</dbReference>
<dbReference type="PhylomeDB" id="A9A461"/>
<dbReference type="EnsemblBacteria" id="ABX12245">
    <property type="protein sequence ID" value="ABX12245"/>
    <property type="gene ID" value="Nmar_0349"/>
</dbReference>
<dbReference type="PANTHER" id="PTHR10553">
    <property type="entry name" value="SMALL NUCLEAR RIBONUCLEOPROTEIN"/>
    <property type="match status" value="1"/>
</dbReference>
<evidence type="ECO:0000256" key="1">
    <source>
        <dbReference type="ARBA" id="ARBA00006850"/>
    </source>
</evidence>
<name>A9A461_NITMS</name>
<reference evidence="4 5" key="1">
    <citation type="journal article" date="2010" name="Proc. Natl. Acad. Sci. U.S.A.">
        <title>Nitrosopumilus maritimus genome reveals unique mechanisms for nitrification and autotrophy in globally distributed marine crenarchaea.</title>
        <authorList>
            <person name="Walker C.B."/>
            <person name="de la Torre J.R."/>
            <person name="Klotz M.G."/>
            <person name="Urakawa H."/>
            <person name="Pinel N."/>
            <person name="Arp D.J."/>
            <person name="Brochier-Armanet C."/>
            <person name="Chain P.S."/>
            <person name="Chan P.P."/>
            <person name="Gollabgir A."/>
            <person name="Hemp J."/>
            <person name="Hugler M."/>
            <person name="Karr E.A."/>
            <person name="Konneke M."/>
            <person name="Shin M."/>
            <person name="Lawton T.J."/>
            <person name="Lowe T."/>
            <person name="Martens-Habbena W."/>
            <person name="Sayavedra-Soto L.A."/>
            <person name="Lang D."/>
            <person name="Sievert S.M."/>
            <person name="Rosenzweig A.C."/>
            <person name="Manning G."/>
            <person name="Stahl D.A."/>
        </authorList>
    </citation>
    <scope>NUCLEOTIDE SEQUENCE [LARGE SCALE GENOMIC DNA]</scope>
    <source>
        <strain evidence="4 5">SCM1</strain>
    </source>
</reference>
<protein>
    <submittedName>
        <fullName evidence="4">Like-Sm ribonucleoprotein core</fullName>
    </submittedName>
</protein>
<feature type="domain" description="Sm" evidence="3">
    <location>
        <begin position="7"/>
        <end position="78"/>
    </location>
</feature>
<accession>A9A461</accession>
<keyword evidence="2 4" id="KW-0687">Ribonucleoprotein</keyword>
<dbReference type="Proteomes" id="UP000000792">
    <property type="component" value="Chromosome"/>
</dbReference>
<evidence type="ECO:0000313" key="4">
    <source>
        <dbReference type="EMBL" id="ABX12245.1"/>
    </source>
</evidence>
<dbReference type="Gene3D" id="2.30.30.100">
    <property type="match status" value="1"/>
</dbReference>
<proteinExistence type="inferred from homology"/>
<dbReference type="HOGENOM" id="CLU_076902_11_1_2"/>
<evidence type="ECO:0000259" key="3">
    <source>
        <dbReference type="PROSITE" id="PS52002"/>
    </source>
</evidence>
<dbReference type="InParanoid" id="A9A461"/>
<gene>
    <name evidence="4" type="ordered locus">Nmar_0349</name>
</gene>
<dbReference type="GO" id="GO:1990904">
    <property type="term" value="C:ribonucleoprotein complex"/>
    <property type="evidence" value="ECO:0000318"/>
    <property type="project" value="GO_Central"/>
</dbReference>
<organism evidence="4 5">
    <name type="scientific">Nitrosopumilus maritimus (strain SCM1)</name>
    <dbReference type="NCBI Taxonomy" id="436308"/>
    <lineage>
        <taxon>Archaea</taxon>
        <taxon>Nitrososphaerota</taxon>
        <taxon>Nitrososphaeria</taxon>
        <taxon>Nitrosopumilales</taxon>
        <taxon>Nitrosopumilaceae</taxon>
        <taxon>Nitrosopumilus</taxon>
    </lineage>
</organism>
<dbReference type="PANTHER" id="PTHR10553:SF5">
    <property type="entry name" value="U6 SNRNA-ASSOCIATED SM-LIKE PROTEIN LSM7"/>
    <property type="match status" value="1"/>
</dbReference>
<comment type="similarity">
    <text evidence="1">Belongs to the snRNP Sm proteins family.</text>
</comment>
<dbReference type="InterPro" id="IPR044641">
    <property type="entry name" value="Lsm7/SmG-like"/>
</dbReference>
<sequence>MKIMADEISTLMTNSKDKVVLLRLRNNKTVQGTLKDFDIHMNLTLENAEDVSEEKPNPIGKVLLRGDNILAISLPEEESN</sequence>
<evidence type="ECO:0000256" key="2">
    <source>
        <dbReference type="ARBA" id="ARBA00023274"/>
    </source>
</evidence>
<evidence type="ECO:0000313" key="5">
    <source>
        <dbReference type="Proteomes" id="UP000000792"/>
    </source>
</evidence>
<dbReference type="SUPFAM" id="SSF50182">
    <property type="entry name" value="Sm-like ribonucleoproteins"/>
    <property type="match status" value="1"/>
</dbReference>
<dbReference type="eggNOG" id="arCOG00998">
    <property type="taxonomic scope" value="Archaea"/>
</dbReference>
<dbReference type="AlphaFoldDB" id="A9A461"/>
<dbReference type="PROSITE" id="PS52002">
    <property type="entry name" value="SM"/>
    <property type="match status" value="1"/>
</dbReference>
<dbReference type="KEGG" id="nmr:Nmar_0349"/>
<dbReference type="SMART" id="SM00651">
    <property type="entry name" value="Sm"/>
    <property type="match status" value="1"/>
</dbReference>
<dbReference type="InterPro" id="IPR047575">
    <property type="entry name" value="Sm"/>
</dbReference>
<dbReference type="STRING" id="436308.Nmar_0349"/>
<dbReference type="Pfam" id="PF01423">
    <property type="entry name" value="LSM"/>
    <property type="match status" value="1"/>
</dbReference>